<protein>
    <submittedName>
        <fullName evidence="6">Aminopeptidase P family protein</fullName>
    </submittedName>
</protein>
<evidence type="ECO:0000313" key="7">
    <source>
        <dbReference type="Proteomes" id="UP000321805"/>
    </source>
</evidence>
<feature type="domain" description="Peptidase M24" evidence="4">
    <location>
        <begin position="147"/>
        <end position="350"/>
    </location>
</feature>
<dbReference type="Gene3D" id="3.90.230.10">
    <property type="entry name" value="Creatinase/methionine aminopeptidase superfamily"/>
    <property type="match status" value="1"/>
</dbReference>
<dbReference type="Pfam" id="PF01321">
    <property type="entry name" value="Creatinase_N"/>
    <property type="match status" value="1"/>
</dbReference>
<feature type="domain" description="Creatinase N-terminal" evidence="5">
    <location>
        <begin position="6"/>
        <end position="140"/>
    </location>
</feature>
<gene>
    <name evidence="6" type="ORF">FSW04_18540</name>
</gene>
<dbReference type="EMBL" id="CP042430">
    <property type="protein sequence ID" value="QEC49370.1"/>
    <property type="molecule type" value="Genomic_DNA"/>
</dbReference>
<evidence type="ECO:0000259" key="4">
    <source>
        <dbReference type="Pfam" id="PF00557"/>
    </source>
</evidence>
<keyword evidence="6" id="KW-0031">Aminopeptidase</keyword>
<dbReference type="KEGG" id="bsol:FSW04_18540"/>
<keyword evidence="7" id="KW-1185">Reference proteome</keyword>
<evidence type="ECO:0000256" key="3">
    <source>
        <dbReference type="RuleBase" id="RU000590"/>
    </source>
</evidence>
<reference evidence="6 7" key="1">
    <citation type="journal article" date="2018" name="J. Microbiol.">
        <title>Baekduia soli gen. nov., sp. nov., a novel bacterium isolated from the soil of Baekdu Mountain and proposal of a novel family name, Baekduiaceae fam. nov.</title>
        <authorList>
            <person name="An D.S."/>
            <person name="Siddiqi M.Z."/>
            <person name="Kim K.H."/>
            <person name="Yu H.S."/>
            <person name="Im W.T."/>
        </authorList>
    </citation>
    <scope>NUCLEOTIDE SEQUENCE [LARGE SCALE GENOMIC DNA]</scope>
    <source>
        <strain evidence="6 7">BR7-21</strain>
    </source>
</reference>
<dbReference type="PANTHER" id="PTHR46112">
    <property type="entry name" value="AMINOPEPTIDASE"/>
    <property type="match status" value="1"/>
</dbReference>
<comment type="similarity">
    <text evidence="3">Belongs to the peptidase M24B family.</text>
</comment>
<name>A0A5B8U8P6_9ACTN</name>
<dbReference type="GO" id="GO:0004177">
    <property type="term" value="F:aminopeptidase activity"/>
    <property type="evidence" value="ECO:0007669"/>
    <property type="project" value="UniProtKB-KW"/>
</dbReference>
<dbReference type="InterPro" id="IPR029149">
    <property type="entry name" value="Creatin/AminoP/Spt16_N"/>
</dbReference>
<dbReference type="InterPro" id="IPR036005">
    <property type="entry name" value="Creatinase/aminopeptidase-like"/>
</dbReference>
<evidence type="ECO:0000256" key="2">
    <source>
        <dbReference type="ARBA" id="ARBA00022801"/>
    </source>
</evidence>
<dbReference type="InterPro" id="IPR000587">
    <property type="entry name" value="Creatinase_N"/>
</dbReference>
<evidence type="ECO:0000256" key="1">
    <source>
        <dbReference type="ARBA" id="ARBA00022723"/>
    </source>
</evidence>
<dbReference type="SUPFAM" id="SSF55920">
    <property type="entry name" value="Creatinase/aminopeptidase"/>
    <property type="match status" value="1"/>
</dbReference>
<dbReference type="InterPro" id="IPR001131">
    <property type="entry name" value="Peptidase_M24B_aminopep-P_CS"/>
</dbReference>
<dbReference type="OrthoDB" id="9806388at2"/>
<dbReference type="InterPro" id="IPR050659">
    <property type="entry name" value="Peptidase_M24B"/>
</dbReference>
<evidence type="ECO:0000313" key="6">
    <source>
        <dbReference type="EMBL" id="QEC49370.1"/>
    </source>
</evidence>
<accession>A0A5B8U8P6</accession>
<organism evidence="6 7">
    <name type="scientific">Baekduia soli</name>
    <dbReference type="NCBI Taxonomy" id="496014"/>
    <lineage>
        <taxon>Bacteria</taxon>
        <taxon>Bacillati</taxon>
        <taxon>Actinomycetota</taxon>
        <taxon>Thermoleophilia</taxon>
        <taxon>Solirubrobacterales</taxon>
        <taxon>Baekduiaceae</taxon>
        <taxon>Baekduia</taxon>
    </lineage>
</organism>
<dbReference type="PANTHER" id="PTHR46112:SF3">
    <property type="entry name" value="AMINOPEPTIDASE YPDF"/>
    <property type="match status" value="1"/>
</dbReference>
<dbReference type="AlphaFoldDB" id="A0A5B8U8P6"/>
<dbReference type="RefSeq" id="WP_146921732.1">
    <property type="nucleotide sequence ID" value="NZ_CP042430.1"/>
</dbReference>
<keyword evidence="1 3" id="KW-0479">Metal-binding</keyword>
<dbReference type="Proteomes" id="UP000321805">
    <property type="component" value="Chromosome"/>
</dbReference>
<dbReference type="Pfam" id="PF00557">
    <property type="entry name" value="Peptidase_M24"/>
    <property type="match status" value="1"/>
</dbReference>
<proteinExistence type="inferred from homology"/>
<keyword evidence="6" id="KW-0645">Protease</keyword>
<keyword evidence="2" id="KW-0378">Hydrolase</keyword>
<dbReference type="SUPFAM" id="SSF53092">
    <property type="entry name" value="Creatinase/prolidase N-terminal domain"/>
    <property type="match status" value="1"/>
</dbReference>
<dbReference type="Gene3D" id="3.40.350.10">
    <property type="entry name" value="Creatinase/prolidase N-terminal domain"/>
    <property type="match status" value="1"/>
</dbReference>
<dbReference type="InterPro" id="IPR000994">
    <property type="entry name" value="Pept_M24"/>
</dbReference>
<evidence type="ECO:0000259" key="5">
    <source>
        <dbReference type="Pfam" id="PF01321"/>
    </source>
</evidence>
<dbReference type="GO" id="GO:0046872">
    <property type="term" value="F:metal ion binding"/>
    <property type="evidence" value="ECO:0007669"/>
    <property type="project" value="UniProtKB-KW"/>
</dbReference>
<sequence length="367" mass="38449">MSMDRPDRLAAALRERDLDALLVTRGVDVGWLTGFTGSSGLAVVGARAEGGLRLFLTDFRYLTQSAEQLDEGWERRITQELLPAAAQALPGPGAGAEAPLRVGFDDAHLPVKDHATLAEGVAEGIELVPAGGILEGLRLVKDPGELERIRAATRLADAAMTEVLGRGLAGRTERDVALDLEFTMRRAGAQSVSFPPIVAAAAHSALPHAEPRDVEIPAGTLVTIDWGAVLDGYASDCTRTYATGELDPRDAEIYALVLRAQESALAAIRPGASGREVDTVARDIITAAGHGEHFGHGLGHGVGVEVHEGPRLSQRSEATLAAGQVVTVEPGVYVPGAVGVRIEDLVIVTDDGCEVLTGLPKDLQTVA</sequence>
<dbReference type="PROSITE" id="PS00491">
    <property type="entry name" value="PROLINE_PEPTIDASE"/>
    <property type="match status" value="1"/>
</dbReference>